<organism evidence="1">
    <name type="scientific">viral metagenome</name>
    <dbReference type="NCBI Taxonomy" id="1070528"/>
    <lineage>
        <taxon>unclassified sequences</taxon>
        <taxon>metagenomes</taxon>
        <taxon>organismal metagenomes</taxon>
    </lineage>
</organism>
<dbReference type="AlphaFoldDB" id="A0A6C0CXE7"/>
<dbReference type="EMBL" id="MN739504">
    <property type="protein sequence ID" value="QHT08937.1"/>
    <property type="molecule type" value="Genomic_DNA"/>
</dbReference>
<accession>A0A6C0CXE7</accession>
<protein>
    <recommendedName>
        <fullName evidence="2">Exo-alpha-sialidase</fullName>
    </recommendedName>
</protein>
<evidence type="ECO:0000313" key="1">
    <source>
        <dbReference type="EMBL" id="QHT08937.1"/>
    </source>
</evidence>
<proteinExistence type="predicted"/>
<sequence>MSNPPTNFLTGGVDLSSIFMPLSQGSAYSSNTGYTVNNNDLNTIFAKYVSGTKANPTGYTVNNIDLSDIFAKYITSQVGIQWTQRSFPNAGYVNVLATAGSYWIVGSSYNIYYTSNGGENWNTSSYNPVNGNYYGIAGNSDGSLFCMSNSGNFYTSANGGASWTFRQSVPNSAVGNAMVYSNGVFVNVYLYNSASLGAYSSDGISWTNSSGYNPGPDTASWWALATDGNNKLVTTGYKDSLAVAGVAITAYSSDNGQTWTEGDAIPNGRGNTYPIAYGNGIWVAISNNAPNQTVVSSSWPPSWTVHVQSIYGDDITFCSPQGKFYVSYGNSGIYSSSDGINWTEVLNSSDAPFALGYNEYEDKFIGVSFNKAFCFTSI</sequence>
<evidence type="ECO:0008006" key="2">
    <source>
        <dbReference type="Google" id="ProtNLM"/>
    </source>
</evidence>
<dbReference type="SUPFAM" id="SSF110296">
    <property type="entry name" value="Oligoxyloglucan reducing end-specific cellobiohydrolase"/>
    <property type="match status" value="1"/>
</dbReference>
<dbReference type="Gene3D" id="2.130.10.10">
    <property type="entry name" value="YVTN repeat-like/Quinoprotein amine dehydrogenase"/>
    <property type="match status" value="1"/>
</dbReference>
<dbReference type="InterPro" id="IPR015943">
    <property type="entry name" value="WD40/YVTN_repeat-like_dom_sf"/>
</dbReference>
<reference evidence="1" key="1">
    <citation type="journal article" date="2020" name="Nature">
        <title>Giant virus diversity and host interactions through global metagenomics.</title>
        <authorList>
            <person name="Schulz F."/>
            <person name="Roux S."/>
            <person name="Paez-Espino D."/>
            <person name="Jungbluth S."/>
            <person name="Walsh D.A."/>
            <person name="Denef V.J."/>
            <person name="McMahon K.D."/>
            <person name="Konstantinidis K.T."/>
            <person name="Eloe-Fadrosh E.A."/>
            <person name="Kyrpides N.C."/>
            <person name="Woyke T."/>
        </authorList>
    </citation>
    <scope>NUCLEOTIDE SEQUENCE</scope>
    <source>
        <strain evidence="1">GVMAG-M-3300023109-53</strain>
    </source>
</reference>
<name>A0A6C0CXE7_9ZZZZ</name>